<dbReference type="InterPro" id="IPR000836">
    <property type="entry name" value="PRTase_dom"/>
</dbReference>
<dbReference type="InterPro" id="IPR029057">
    <property type="entry name" value="PRTase-like"/>
</dbReference>
<name>A0A365YAP0_9MICC</name>
<feature type="domain" description="Phosphoribosyltransferase" evidence="1">
    <location>
        <begin position="27"/>
        <end position="174"/>
    </location>
</feature>
<evidence type="ECO:0000313" key="2">
    <source>
        <dbReference type="EMBL" id="RBL99755.1"/>
    </source>
</evidence>
<dbReference type="AlphaFoldDB" id="A0A365YAP0"/>
<dbReference type="CDD" id="cd06223">
    <property type="entry name" value="PRTases_typeI"/>
    <property type="match status" value="1"/>
</dbReference>
<evidence type="ECO:0000313" key="3">
    <source>
        <dbReference type="Proteomes" id="UP000252167"/>
    </source>
</evidence>
<accession>A0A365YAP0</accession>
<dbReference type="Gene3D" id="3.30.1310.20">
    <property type="entry name" value="PRTase-like"/>
    <property type="match status" value="1"/>
</dbReference>
<keyword evidence="3" id="KW-1185">Reference proteome</keyword>
<dbReference type="SUPFAM" id="SSF53271">
    <property type="entry name" value="PRTase-like"/>
    <property type="match status" value="1"/>
</dbReference>
<dbReference type="GO" id="GO:0016740">
    <property type="term" value="F:transferase activity"/>
    <property type="evidence" value="ECO:0007669"/>
    <property type="project" value="UniProtKB-KW"/>
</dbReference>
<organism evidence="2 3">
    <name type="scientific">Glutamicibacter soli</name>
    <dbReference type="NCBI Taxonomy" id="453836"/>
    <lineage>
        <taxon>Bacteria</taxon>
        <taxon>Bacillati</taxon>
        <taxon>Actinomycetota</taxon>
        <taxon>Actinomycetes</taxon>
        <taxon>Micrococcales</taxon>
        <taxon>Micrococcaceae</taxon>
        <taxon>Glutamicibacter</taxon>
    </lineage>
</organism>
<comment type="caution">
    <text evidence="2">The sequence shown here is derived from an EMBL/GenBank/DDBJ whole genome shotgun (WGS) entry which is preliminary data.</text>
</comment>
<dbReference type="Gene3D" id="3.40.50.2020">
    <property type="match status" value="1"/>
</dbReference>
<evidence type="ECO:0000259" key="1">
    <source>
        <dbReference type="Pfam" id="PF00156"/>
    </source>
</evidence>
<dbReference type="EMBL" id="POAF01000007">
    <property type="protein sequence ID" value="RBL99755.1"/>
    <property type="molecule type" value="Genomic_DNA"/>
</dbReference>
<keyword evidence="2" id="KW-0808">Transferase</keyword>
<gene>
    <name evidence="2" type="ORF">C1H84_15235</name>
</gene>
<sequence>MAQQSHEGYRDRSHAGAALGMALASELPAGNYTVLGLLRGGVPVASEVARSLGGRLGALAVRKLGVPSNPEIAFGAIASYGMASGRYLDQEIHRRALRYFGESELESVEFRATRELMELAGEFKPYAPDLAGQQVVVCDDGIATGSTMLAALDLVWRLKPKLVVVAAPVAPSELVQNLAYPADQVVIAWQPPDFRAVGAHYQDFAPVQREEALRLLRAAGN</sequence>
<protein>
    <submittedName>
        <fullName evidence="2">Phosphoribosyl transferase</fullName>
    </submittedName>
</protein>
<dbReference type="Proteomes" id="UP000252167">
    <property type="component" value="Unassembled WGS sequence"/>
</dbReference>
<proteinExistence type="predicted"/>
<reference evidence="2 3" key="1">
    <citation type="submission" date="2018-01" db="EMBL/GenBank/DDBJ databases">
        <title>Glutamicibacter soli strain NHPC-3 Whole genome sequence and assembly.</title>
        <authorList>
            <person name="Choudhury P."/>
            <person name="Gupta D."/>
            <person name="Sengupta K."/>
            <person name="Jawed A."/>
            <person name="Sultana N."/>
            <person name="Saha P."/>
        </authorList>
    </citation>
    <scope>NUCLEOTIDE SEQUENCE [LARGE SCALE GENOMIC DNA]</scope>
    <source>
        <strain evidence="2 3">NHPC-3</strain>
    </source>
</reference>
<dbReference type="Pfam" id="PF00156">
    <property type="entry name" value="Pribosyltran"/>
    <property type="match status" value="1"/>
</dbReference>
<dbReference type="RefSeq" id="WP_047118793.1">
    <property type="nucleotide sequence ID" value="NZ_POAF01000007.1"/>
</dbReference>